<organism evidence="4">
    <name type="scientific">Turicibacter sanguinis</name>
    <dbReference type="NCBI Taxonomy" id="154288"/>
    <lineage>
        <taxon>Bacteria</taxon>
        <taxon>Bacillati</taxon>
        <taxon>Bacillota</taxon>
        <taxon>Erysipelotrichia</taxon>
        <taxon>Erysipelotrichales</taxon>
        <taxon>Turicibacteraceae</taxon>
        <taxon>Turicibacter</taxon>
    </lineage>
</organism>
<reference evidence="4 5" key="1">
    <citation type="journal article" date="2019" name="Nat. Med.">
        <title>A library of human gut bacterial isolates paired with longitudinal multiomics data enables mechanistic microbiome research.</title>
        <authorList>
            <person name="Poyet M."/>
            <person name="Groussin M."/>
            <person name="Gibbons S.M."/>
            <person name="Avila-Pacheco J."/>
            <person name="Jiang X."/>
            <person name="Kearney S.M."/>
            <person name="Perrotta A.R."/>
            <person name="Berdy B."/>
            <person name="Zhao S."/>
            <person name="Lieberman T.D."/>
            <person name="Swanson P.K."/>
            <person name="Smith M."/>
            <person name="Roesemann S."/>
            <person name="Alexander J.E."/>
            <person name="Rich S.A."/>
            <person name="Livny J."/>
            <person name="Vlamakis H."/>
            <person name="Clish C."/>
            <person name="Bullock K."/>
            <person name="Deik A."/>
            <person name="Scott J."/>
            <person name="Pierce K.A."/>
            <person name="Xavier R.J."/>
            <person name="Alm E.J."/>
        </authorList>
    </citation>
    <scope>NUCLEOTIDE SEQUENCE</scope>
    <source>
        <strain evidence="4">BIOML-A179</strain>
        <strain evidence="3 5">BIOML-A198</strain>
    </source>
</reference>
<comment type="caution">
    <text evidence="4">The sequence shown here is derived from an EMBL/GenBank/DDBJ whole genome shotgun (WGS) entry which is preliminary data.</text>
</comment>
<dbReference type="AlphaFoldDB" id="A0A6G2CKC2"/>
<sequence length="376" mass="43569">MRVILGILFIFGFLVYRISCSLKFKTFNVWREVAIWIFFIYLVVVANLTLFKHGVFEYPISIQQLIDRVNLVPLVETYKMLTDGWIVAYSWYQVIANILVLIPLGFLTPILFKSLTKWWHILIVGCSTSLLIEVFQILTPQNVVDVDDLIFNTLGAMIGYGVYLLFIKLVKYFKLMNVVEKFEVPLKKPIIRVASVPISIMVLISCLASILAYYESTLCASLSDEELVTAHLSYEGEIISTSLEDYRLILKDDGEYLDLDIYQELPLNRVRMIGGSQWHPEYNEMNYEFMFLTDDFRVDDEAIFVIFGKNEAATQIKITYLEEEYIEELSPGNFLVVYPKIILMDDDSLYQLYDSKESKNFEVEFLSENGEVVNSL</sequence>
<dbReference type="EMBL" id="WMQV01000002">
    <property type="protein sequence ID" value="MTL93125.1"/>
    <property type="molecule type" value="Genomic_DNA"/>
</dbReference>
<feature type="transmembrane region" description="Helical" evidence="1">
    <location>
        <begin position="33"/>
        <end position="51"/>
    </location>
</feature>
<dbReference type="PANTHER" id="PTHR36834">
    <property type="entry name" value="MEMBRANE PROTEIN-RELATED"/>
    <property type="match status" value="1"/>
</dbReference>
<dbReference type="Pfam" id="PF04892">
    <property type="entry name" value="VanZ"/>
    <property type="match status" value="1"/>
</dbReference>
<gene>
    <name evidence="4" type="ORF">GMA64_01125</name>
    <name evidence="3" type="ORF">GMA92_01555</name>
</gene>
<proteinExistence type="predicted"/>
<accession>A0A6G2CKC2</accession>
<dbReference type="InterPro" id="IPR006976">
    <property type="entry name" value="VanZ-like"/>
</dbReference>
<evidence type="ECO:0000256" key="1">
    <source>
        <dbReference type="SAM" id="Phobius"/>
    </source>
</evidence>
<feature type="transmembrane region" description="Helical" evidence="1">
    <location>
        <begin position="119"/>
        <end position="138"/>
    </location>
</feature>
<dbReference type="InterPro" id="IPR053150">
    <property type="entry name" value="Teicoplanin_resist-assoc"/>
</dbReference>
<evidence type="ECO:0000313" key="5">
    <source>
        <dbReference type="Proteomes" id="UP000487649"/>
    </source>
</evidence>
<keyword evidence="1" id="KW-0472">Membrane</keyword>
<evidence type="ECO:0000313" key="3">
    <source>
        <dbReference type="EMBL" id="MTK20121.1"/>
    </source>
</evidence>
<dbReference type="EMBL" id="WMQE01000002">
    <property type="protein sequence ID" value="MTK20121.1"/>
    <property type="molecule type" value="Genomic_DNA"/>
</dbReference>
<feature type="transmembrane region" description="Helical" evidence="1">
    <location>
        <begin position="150"/>
        <end position="170"/>
    </location>
</feature>
<keyword evidence="1" id="KW-1133">Transmembrane helix</keyword>
<keyword evidence="1" id="KW-0812">Transmembrane</keyword>
<evidence type="ECO:0000259" key="2">
    <source>
        <dbReference type="Pfam" id="PF04892"/>
    </source>
</evidence>
<feature type="transmembrane region" description="Helical" evidence="1">
    <location>
        <begin position="94"/>
        <end position="112"/>
    </location>
</feature>
<protein>
    <submittedName>
        <fullName evidence="4">VanZ family protein</fullName>
    </submittedName>
</protein>
<feature type="transmembrane region" description="Helical" evidence="1">
    <location>
        <begin position="190"/>
        <end position="214"/>
    </location>
</feature>
<dbReference type="Proteomes" id="UP000487649">
    <property type="component" value="Unassembled WGS sequence"/>
</dbReference>
<feature type="domain" description="VanZ-like" evidence="2">
    <location>
        <begin position="38"/>
        <end position="166"/>
    </location>
</feature>
<dbReference type="PANTHER" id="PTHR36834:SF1">
    <property type="entry name" value="INTEGRAL MEMBRANE PROTEIN"/>
    <property type="match status" value="1"/>
</dbReference>
<evidence type="ECO:0000313" key="4">
    <source>
        <dbReference type="EMBL" id="MTL93125.1"/>
    </source>
</evidence>
<name>A0A6G2CKC2_9FIRM</name>